<comment type="caution">
    <text evidence="1">The sequence shown here is derived from an EMBL/GenBank/DDBJ whole genome shotgun (WGS) entry which is preliminary data.</text>
</comment>
<dbReference type="EMBL" id="PCTA01000010">
    <property type="protein sequence ID" value="PIP61890.1"/>
    <property type="molecule type" value="Genomic_DNA"/>
</dbReference>
<name>A0A2H0BXY3_9BACT</name>
<gene>
    <name evidence="1" type="ORF">COW99_01550</name>
</gene>
<organism evidence="1 2">
    <name type="scientific">Candidatus Roizmanbacteria bacterium CG22_combo_CG10-13_8_21_14_all_38_20</name>
    <dbReference type="NCBI Taxonomy" id="1974862"/>
    <lineage>
        <taxon>Bacteria</taxon>
        <taxon>Candidatus Roizmaniibacteriota</taxon>
    </lineage>
</organism>
<sequence length="146" mass="17004">METFLNFLTVFGLGSVITVFITHKLKQSSESKIKMRELKENQYKSLLNNLMGFFEGWEDYAVADKKARKKQFLWEVYTSVPVYASDVVIRLCYEFIESHNKEGKLKGESNKIYSKIVIAMRMELNKIYGQPDTTLSEKDIKVLKVD</sequence>
<evidence type="ECO:0000313" key="1">
    <source>
        <dbReference type="EMBL" id="PIP61890.1"/>
    </source>
</evidence>
<dbReference type="AlphaFoldDB" id="A0A2H0BXY3"/>
<protein>
    <submittedName>
        <fullName evidence="1">Uncharacterized protein</fullName>
    </submittedName>
</protein>
<evidence type="ECO:0000313" key="2">
    <source>
        <dbReference type="Proteomes" id="UP000231246"/>
    </source>
</evidence>
<accession>A0A2H0BXY3</accession>
<proteinExistence type="predicted"/>
<dbReference type="Proteomes" id="UP000231246">
    <property type="component" value="Unassembled WGS sequence"/>
</dbReference>
<reference evidence="1 2" key="1">
    <citation type="submission" date="2017-09" db="EMBL/GenBank/DDBJ databases">
        <title>Depth-based differentiation of microbial function through sediment-hosted aquifers and enrichment of novel symbionts in the deep terrestrial subsurface.</title>
        <authorList>
            <person name="Probst A.J."/>
            <person name="Ladd B."/>
            <person name="Jarett J.K."/>
            <person name="Geller-Mcgrath D.E."/>
            <person name="Sieber C.M."/>
            <person name="Emerson J.B."/>
            <person name="Anantharaman K."/>
            <person name="Thomas B.C."/>
            <person name="Malmstrom R."/>
            <person name="Stieglmeier M."/>
            <person name="Klingl A."/>
            <person name="Woyke T."/>
            <person name="Ryan C.M."/>
            <person name="Banfield J.F."/>
        </authorList>
    </citation>
    <scope>NUCLEOTIDE SEQUENCE [LARGE SCALE GENOMIC DNA]</scope>
    <source>
        <strain evidence="1">CG22_combo_CG10-13_8_21_14_all_38_20</strain>
    </source>
</reference>